<feature type="non-terminal residue" evidence="11">
    <location>
        <position position="750"/>
    </location>
</feature>
<feature type="compositionally biased region" description="Basic and acidic residues" evidence="9">
    <location>
        <begin position="174"/>
        <end position="195"/>
    </location>
</feature>
<dbReference type="EMBL" id="KV454540">
    <property type="protein sequence ID" value="ODV67847.1"/>
    <property type="molecule type" value="Genomic_DNA"/>
</dbReference>
<comment type="similarity">
    <text evidence="3">Belongs to the SQS1 family.</text>
</comment>
<evidence type="ECO:0000256" key="7">
    <source>
        <dbReference type="ARBA" id="ARBA00023187"/>
    </source>
</evidence>
<reference evidence="12" key="1">
    <citation type="submission" date="2016-05" db="EMBL/GenBank/DDBJ databases">
        <title>Comparative genomics of biotechnologically important yeasts.</title>
        <authorList>
            <consortium name="DOE Joint Genome Institute"/>
            <person name="Riley R."/>
            <person name="Haridas S."/>
            <person name="Wolfe K.H."/>
            <person name="Lopes M.R."/>
            <person name="Hittinger C.T."/>
            <person name="Goker M."/>
            <person name="Salamov A."/>
            <person name="Wisecaver J."/>
            <person name="Long T.M."/>
            <person name="Aerts A.L."/>
            <person name="Barry K."/>
            <person name="Choi C."/>
            <person name="Clum A."/>
            <person name="Coughlan A.Y."/>
            <person name="Deshpande S."/>
            <person name="Douglass A.P."/>
            <person name="Hanson S.J."/>
            <person name="Klenk H.-P."/>
            <person name="Labutti K."/>
            <person name="Lapidus A."/>
            <person name="Lindquist E."/>
            <person name="Lipzen A."/>
            <person name="Meier-Kolthoff J.P."/>
            <person name="Ohm R.A."/>
            <person name="Otillar R.P."/>
            <person name="Pangilinan J."/>
            <person name="Peng Y."/>
            <person name="Rokas A."/>
            <person name="Rosa C.A."/>
            <person name="Scheuner C."/>
            <person name="Sibirny A.A."/>
            <person name="Slot J.C."/>
            <person name="Stielow J.B."/>
            <person name="Sun H."/>
            <person name="Kurtzman C.P."/>
            <person name="Blackwell M."/>
            <person name="Grigoriev I.V."/>
            <person name="Jeffries T.W."/>
        </authorList>
    </citation>
    <scope>NUCLEOTIDE SEQUENCE [LARGE SCALE GENOMIC DNA]</scope>
    <source>
        <strain evidence="12">NRRL Y-1933</strain>
    </source>
</reference>
<dbReference type="CDD" id="cd02646">
    <property type="entry name" value="R3H_G-patch"/>
    <property type="match status" value="1"/>
</dbReference>
<keyword evidence="5" id="KW-0963">Cytoplasm</keyword>
<feature type="compositionally biased region" description="Basic and acidic residues" evidence="9">
    <location>
        <begin position="686"/>
        <end position="696"/>
    </location>
</feature>
<gene>
    <name evidence="11" type="ORF">HYPBUDRAFT_152607</name>
</gene>
<feature type="compositionally biased region" description="Low complexity" evidence="9">
    <location>
        <begin position="196"/>
        <end position="210"/>
    </location>
</feature>
<comment type="subcellular location">
    <subcellularLocation>
        <location evidence="2">Cytoplasm</location>
    </subcellularLocation>
    <subcellularLocation>
        <location evidence="1">Nucleus</location>
    </subcellularLocation>
</comment>
<feature type="compositionally biased region" description="Polar residues" evidence="9">
    <location>
        <begin position="103"/>
        <end position="120"/>
    </location>
</feature>
<accession>A0A1E4RKP6</accession>
<evidence type="ECO:0000313" key="11">
    <source>
        <dbReference type="EMBL" id="ODV67847.1"/>
    </source>
</evidence>
<evidence type="ECO:0000256" key="6">
    <source>
        <dbReference type="ARBA" id="ARBA00022664"/>
    </source>
</evidence>
<protein>
    <recommendedName>
        <fullName evidence="4">Protein SQS1</fullName>
    </recommendedName>
</protein>
<dbReference type="InterPro" id="IPR034082">
    <property type="entry name" value="R3H_G-patch"/>
</dbReference>
<dbReference type="GO" id="GO:0006397">
    <property type="term" value="P:mRNA processing"/>
    <property type="evidence" value="ECO:0007669"/>
    <property type="project" value="UniProtKB-KW"/>
</dbReference>
<evidence type="ECO:0000256" key="8">
    <source>
        <dbReference type="ARBA" id="ARBA00023242"/>
    </source>
</evidence>
<dbReference type="AlphaFoldDB" id="A0A1E4RKP6"/>
<dbReference type="RefSeq" id="XP_020076914.1">
    <property type="nucleotide sequence ID" value="XM_020221107.1"/>
</dbReference>
<evidence type="ECO:0000256" key="1">
    <source>
        <dbReference type="ARBA" id="ARBA00004123"/>
    </source>
</evidence>
<proteinExistence type="inferred from homology"/>
<evidence type="ECO:0000313" key="12">
    <source>
        <dbReference type="Proteomes" id="UP000095085"/>
    </source>
</evidence>
<dbReference type="InterPro" id="IPR051189">
    <property type="entry name" value="Splicing_assoc_domain"/>
</dbReference>
<dbReference type="InterPro" id="IPR000467">
    <property type="entry name" value="G_patch_dom"/>
</dbReference>
<evidence type="ECO:0000256" key="4">
    <source>
        <dbReference type="ARBA" id="ARBA00018964"/>
    </source>
</evidence>
<dbReference type="PROSITE" id="PS50174">
    <property type="entry name" value="G_PATCH"/>
    <property type="match status" value="1"/>
</dbReference>
<feature type="region of interest" description="Disordered" evidence="9">
    <location>
        <begin position="343"/>
        <end position="369"/>
    </location>
</feature>
<dbReference type="GO" id="GO:0008380">
    <property type="term" value="P:RNA splicing"/>
    <property type="evidence" value="ECO:0007669"/>
    <property type="project" value="UniProtKB-KW"/>
</dbReference>
<feature type="domain" description="G-patch" evidence="10">
    <location>
        <begin position="708"/>
        <end position="750"/>
    </location>
</feature>
<dbReference type="GO" id="GO:0005634">
    <property type="term" value="C:nucleus"/>
    <property type="evidence" value="ECO:0007669"/>
    <property type="project" value="UniProtKB-SubCell"/>
</dbReference>
<evidence type="ECO:0000259" key="10">
    <source>
        <dbReference type="PROSITE" id="PS50174"/>
    </source>
</evidence>
<feature type="region of interest" description="Disordered" evidence="9">
    <location>
        <begin position="86"/>
        <end position="249"/>
    </location>
</feature>
<dbReference type="GO" id="GO:0005737">
    <property type="term" value="C:cytoplasm"/>
    <property type="evidence" value="ECO:0007669"/>
    <property type="project" value="UniProtKB-SubCell"/>
</dbReference>
<dbReference type="STRING" id="984485.A0A1E4RKP6"/>
<feature type="compositionally biased region" description="Basic and acidic residues" evidence="9">
    <location>
        <begin position="145"/>
        <end position="159"/>
    </location>
</feature>
<evidence type="ECO:0000256" key="2">
    <source>
        <dbReference type="ARBA" id="ARBA00004496"/>
    </source>
</evidence>
<organism evidence="11 12">
    <name type="scientific">Hyphopichia burtonii NRRL Y-1933</name>
    <dbReference type="NCBI Taxonomy" id="984485"/>
    <lineage>
        <taxon>Eukaryota</taxon>
        <taxon>Fungi</taxon>
        <taxon>Dikarya</taxon>
        <taxon>Ascomycota</taxon>
        <taxon>Saccharomycotina</taxon>
        <taxon>Pichiomycetes</taxon>
        <taxon>Debaryomycetaceae</taxon>
        <taxon>Hyphopichia</taxon>
    </lineage>
</organism>
<dbReference type="OrthoDB" id="21470at2759"/>
<dbReference type="Pfam" id="PF01585">
    <property type="entry name" value="G-patch"/>
    <property type="match status" value="1"/>
</dbReference>
<dbReference type="Proteomes" id="UP000095085">
    <property type="component" value="Unassembled WGS sequence"/>
</dbReference>
<name>A0A1E4RKP6_9ASCO</name>
<keyword evidence="8" id="KW-0539">Nucleus</keyword>
<keyword evidence="7" id="KW-0508">mRNA splicing</keyword>
<sequence length="750" mass="84954">MPNYNVPELMDLEDNVYIPEIGSSVPKGSMRSLSRRPARQQMFAEAQYTDKHIEQTVNQPLRKRGIEFVKAKEVYDPSADLFKKMNKSNTMSEKEGDIVDGMNSLNVENLQSPTDSNSDGYTLPKESVSKGLETEITPDDLSGSIDKKTDEEVTTHKTEFSVPVPETEDTSSESDEKTSSSKNDTSKSDPTKDDATTQIDPVDPIDFVIDTEGDKEIMSSAAVSKPPTYALVDQPKPAEPVPGTQLEHDPYLTVGNVSLHTKRDHDGNTTTSLMTSSELTDIRSGFIDERSNNKDFGEDMSDISDDDVSGYKDYIKLVMDNMLKENSDYDDDVYESDTNFDIMASSSSSDEDEDSDAQSSDNDVSKDPEYGFLPEDYEFDVSQLDISNVRLGLKNQYYAKNFELTGSMSDFMWIDEDELFDFVILKGVKEHRLHSYMKFATKGLIDEDEFSQPDYSDVYISESSEDEEDDDVSQEGDNLDDLLQFSRAQAQRQQGYDEIDFPSTQSIETTGKGKKKKLKLDRFDLENDLIESLQDQYQTHREAKKNKKSRKEEEKLLNGLANDDLRIKYPYSLHIRDIRDEFENFLHDSNRQDMSFPPLDPHGNKTICKMATCYNMKSSKNGGNGLKSFIKVSKNRKTFHYLPKFDQVGNILRQRPIFNRTDAKRPKDEIDKTDGKRKDKQRRRTKPENKAVAKEGDIVGINAPEIDRNNIGRQLLEKLGWTQGEGLGAHGNKGSSDFVLAKVKKTKTGL</sequence>
<feature type="compositionally biased region" description="Basic and acidic residues" evidence="9">
    <location>
        <begin position="661"/>
        <end position="677"/>
    </location>
</feature>
<keyword evidence="12" id="KW-1185">Reference proteome</keyword>
<evidence type="ECO:0000256" key="3">
    <source>
        <dbReference type="ARBA" id="ARBA00010306"/>
    </source>
</evidence>
<dbReference type="GO" id="GO:0003676">
    <property type="term" value="F:nucleic acid binding"/>
    <property type="evidence" value="ECO:0007669"/>
    <property type="project" value="InterPro"/>
</dbReference>
<keyword evidence="6" id="KW-0507">mRNA processing</keyword>
<dbReference type="PANTHER" id="PTHR14195">
    <property type="entry name" value="G PATCH DOMAIN CONTAINING PROTEIN 2"/>
    <property type="match status" value="1"/>
</dbReference>
<evidence type="ECO:0000256" key="5">
    <source>
        <dbReference type="ARBA" id="ARBA00022490"/>
    </source>
</evidence>
<dbReference type="GeneID" id="30995657"/>
<feature type="region of interest" description="Disordered" evidence="9">
    <location>
        <begin position="656"/>
        <end position="696"/>
    </location>
</feature>
<evidence type="ECO:0000256" key="9">
    <source>
        <dbReference type="SAM" id="MobiDB-lite"/>
    </source>
</evidence>